<comment type="caution">
    <text evidence="2">The sequence shown here is derived from an EMBL/GenBank/DDBJ whole genome shotgun (WGS) entry which is preliminary data.</text>
</comment>
<name>K0S178_THAOC</name>
<sequence>MDCCEASPHDFPAKYINPERKNPSARGYDRTQARDVPAIRLRVIGPISLNSGRPPILLPTPPLTGTPQIQETSLGTPKTLPPPHVSTSSNSSDFTPQKALAPPSQLTPPDIVAPNPSSVQSRDLRSTLPPAVPGSAHRSIPSCASLLRLAADTIIRRPATPPAIHQFASVSRDGSPQMGTRPPLTRRDSRGRLRGHRRRFLVERHAVAAAGSRCRRAEETARTPPDRPLRPVRGMDSPTAGSFSRAPPASPRRRPSAGLPRAFGISVRELGKAALNRRHLAGSGTPSETTVSFPPFMSADRTSGVRPAAGRPGGTARMGRKPSGGDNPPGGLCERRPSQREPIPQGRSSVPPRPAGHRARRSPTTPLRRSVRPEPSPSTAMAEQTHSAVKRQRVAVVESALANIDVVSQLAAFLEAKDLCQVKASCKALGSASANDGAAVNGLSVTEEAARRIYEGASDEEKAMLPRYDGESWIELYYHLLMLRARLTFDQLVGLCVEYRGGNNSSVQGKRVNGRGKFGQAICGNYVMRAGKHWATFTSSSLFSHSQTVGVIRPLPGWEKRGLDKFSPGLRVFHQDLQQERTGKWGGDVHCCRIYTRGGHCHWYDWEGQENITPWKGRDDFDRDWTTLGMLLDLGDGTLSVYLDGRRVGTLKDGLAGEYCWIAGFHSQGDVSIQRGYDNT</sequence>
<feature type="compositionally biased region" description="Basic and acidic residues" evidence="1">
    <location>
        <begin position="7"/>
        <end position="33"/>
    </location>
</feature>
<gene>
    <name evidence="2" type="ORF">THAOC_19952</name>
</gene>
<feature type="region of interest" description="Disordered" evidence="1">
    <location>
        <begin position="50"/>
        <end position="138"/>
    </location>
</feature>
<feature type="compositionally biased region" description="Basic and acidic residues" evidence="1">
    <location>
        <begin position="215"/>
        <end position="229"/>
    </location>
</feature>
<evidence type="ECO:0000313" key="2">
    <source>
        <dbReference type="EMBL" id="EJK59788.1"/>
    </source>
</evidence>
<evidence type="ECO:0000256" key="1">
    <source>
        <dbReference type="SAM" id="MobiDB-lite"/>
    </source>
</evidence>
<protein>
    <recommendedName>
        <fullName evidence="4">B30.2/SPRY domain-containing protein</fullName>
    </recommendedName>
</protein>
<reference evidence="2 3" key="1">
    <citation type="journal article" date="2012" name="Genome Biol.">
        <title>Genome and low-iron response of an oceanic diatom adapted to chronic iron limitation.</title>
        <authorList>
            <person name="Lommer M."/>
            <person name="Specht M."/>
            <person name="Roy A.S."/>
            <person name="Kraemer L."/>
            <person name="Andreson R."/>
            <person name="Gutowska M.A."/>
            <person name="Wolf J."/>
            <person name="Bergner S.V."/>
            <person name="Schilhabel M.B."/>
            <person name="Klostermeier U.C."/>
            <person name="Beiko R.G."/>
            <person name="Rosenstiel P."/>
            <person name="Hippler M."/>
            <person name="Laroche J."/>
        </authorList>
    </citation>
    <scope>NUCLEOTIDE SEQUENCE [LARGE SCALE GENOMIC DNA]</scope>
    <source>
        <strain evidence="2 3">CCMP1005</strain>
    </source>
</reference>
<keyword evidence="3" id="KW-1185">Reference proteome</keyword>
<dbReference type="EMBL" id="AGNL01022305">
    <property type="protein sequence ID" value="EJK59788.1"/>
    <property type="molecule type" value="Genomic_DNA"/>
</dbReference>
<feature type="region of interest" description="Disordered" evidence="1">
    <location>
        <begin position="166"/>
        <end position="196"/>
    </location>
</feature>
<feature type="region of interest" description="Disordered" evidence="1">
    <location>
        <begin position="277"/>
        <end position="387"/>
    </location>
</feature>
<evidence type="ECO:0000313" key="3">
    <source>
        <dbReference type="Proteomes" id="UP000266841"/>
    </source>
</evidence>
<dbReference type="OrthoDB" id="236214at2759"/>
<accession>K0S178</accession>
<dbReference type="AlphaFoldDB" id="K0S178"/>
<feature type="compositionally biased region" description="Polar residues" evidence="1">
    <location>
        <begin position="377"/>
        <end position="387"/>
    </location>
</feature>
<feature type="region of interest" description="Disordered" evidence="1">
    <location>
        <begin position="1"/>
        <end position="33"/>
    </location>
</feature>
<dbReference type="Proteomes" id="UP000266841">
    <property type="component" value="Unassembled WGS sequence"/>
</dbReference>
<feature type="region of interest" description="Disordered" evidence="1">
    <location>
        <begin position="209"/>
        <end position="260"/>
    </location>
</feature>
<evidence type="ECO:0008006" key="4">
    <source>
        <dbReference type="Google" id="ProtNLM"/>
    </source>
</evidence>
<organism evidence="2 3">
    <name type="scientific">Thalassiosira oceanica</name>
    <name type="common">Marine diatom</name>
    <dbReference type="NCBI Taxonomy" id="159749"/>
    <lineage>
        <taxon>Eukaryota</taxon>
        <taxon>Sar</taxon>
        <taxon>Stramenopiles</taxon>
        <taxon>Ochrophyta</taxon>
        <taxon>Bacillariophyta</taxon>
        <taxon>Coscinodiscophyceae</taxon>
        <taxon>Thalassiosirophycidae</taxon>
        <taxon>Thalassiosirales</taxon>
        <taxon>Thalassiosiraceae</taxon>
        <taxon>Thalassiosira</taxon>
    </lineage>
</organism>
<feature type="compositionally biased region" description="Polar residues" evidence="1">
    <location>
        <begin position="85"/>
        <end position="95"/>
    </location>
</feature>
<feature type="compositionally biased region" description="Polar residues" evidence="1">
    <location>
        <begin position="168"/>
        <end position="178"/>
    </location>
</feature>
<proteinExistence type="predicted"/>